<evidence type="ECO:0000313" key="2">
    <source>
        <dbReference type="Proteomes" id="UP001169764"/>
    </source>
</evidence>
<dbReference type="InterPro" id="IPR012334">
    <property type="entry name" value="Pectin_lyas_fold"/>
</dbReference>
<dbReference type="SUPFAM" id="SSF51126">
    <property type="entry name" value="Pectin lyase-like"/>
    <property type="match status" value="1"/>
</dbReference>
<dbReference type="Gene3D" id="2.160.20.10">
    <property type="entry name" value="Single-stranded right-handed beta-helix, Pectin lyase-like"/>
    <property type="match status" value="1"/>
</dbReference>
<protein>
    <recommendedName>
        <fullName evidence="3">Right handed beta helix domain-containing protein</fullName>
    </recommendedName>
</protein>
<evidence type="ECO:0000313" key="1">
    <source>
        <dbReference type="EMBL" id="MDO6415267.1"/>
    </source>
</evidence>
<dbReference type="RefSeq" id="WP_303543157.1">
    <property type="nucleotide sequence ID" value="NZ_JAUOTP010000005.1"/>
</dbReference>
<dbReference type="InterPro" id="IPR011050">
    <property type="entry name" value="Pectin_lyase_fold/virulence"/>
</dbReference>
<keyword evidence="2" id="KW-1185">Reference proteome</keyword>
<reference evidence="1" key="1">
    <citation type="submission" date="2023-07" db="EMBL/GenBank/DDBJ databases">
        <authorList>
            <person name="Kim M."/>
        </authorList>
    </citation>
    <scope>NUCLEOTIDE SEQUENCE</scope>
    <source>
        <strain evidence="1">BIUV-7</strain>
    </source>
</reference>
<comment type="caution">
    <text evidence="1">The sequence shown here is derived from an EMBL/GenBank/DDBJ whole genome shotgun (WGS) entry which is preliminary data.</text>
</comment>
<proteinExistence type="predicted"/>
<accession>A0ABT8YAA7</accession>
<evidence type="ECO:0008006" key="3">
    <source>
        <dbReference type="Google" id="ProtNLM"/>
    </source>
</evidence>
<gene>
    <name evidence="1" type="ORF">Q4F19_12815</name>
</gene>
<dbReference type="EMBL" id="JAUOTP010000005">
    <property type="protein sequence ID" value="MDO6415267.1"/>
    <property type="molecule type" value="Genomic_DNA"/>
</dbReference>
<sequence>MNRRDFMTVASVGVGVATLPALRAEAQGVQTWPNLTTLYLDPESGNDSYSGAKTSPLRSLAEAARRVNMITAPGPVTIILKEGVYAIEETARLHPEGRLFSKTDRLTIRAEILPDDPQWDMGRMPTLIHTLPLKKVWDGRFDGAGGTVDGILVEMSHVSVMGLRFLGLPVVETPRAKLLQRVYGISRFGKNHEDLEIGHCVFAGDIVTSPFHVCIIARGNEVNVHHCIFHGVKITVVYWQPETTGHSMTNCVVNGAYGSGVWTSSIDDRYVFHNNVIANSNYVWTWQNARTATGDVTRVPTGAGAAPPPAATPEVVTSRYKVASSYFAANRHMAGSGTGARLGYIDLDPAFLQMENTKVTNMPIEFETDQSKRDYLAPVAGSDAAKVGAGLFARP</sequence>
<organism evidence="1 2">
    <name type="scientific">Sphingomonas natans</name>
    <dbReference type="NCBI Taxonomy" id="3063330"/>
    <lineage>
        <taxon>Bacteria</taxon>
        <taxon>Pseudomonadati</taxon>
        <taxon>Pseudomonadota</taxon>
        <taxon>Alphaproteobacteria</taxon>
        <taxon>Sphingomonadales</taxon>
        <taxon>Sphingomonadaceae</taxon>
        <taxon>Sphingomonas</taxon>
    </lineage>
</organism>
<dbReference type="Proteomes" id="UP001169764">
    <property type="component" value="Unassembled WGS sequence"/>
</dbReference>
<name>A0ABT8YAA7_9SPHN</name>